<dbReference type="Proteomes" id="UP000031668">
    <property type="component" value="Unassembled WGS sequence"/>
</dbReference>
<keyword evidence="2" id="KW-1185">Reference proteome</keyword>
<reference evidence="1 2" key="1">
    <citation type="journal article" date="2014" name="Genome Biol. Evol.">
        <title>The genome of the myxosporean Thelohanellus kitauei shows adaptations to nutrient acquisition within its fish host.</title>
        <authorList>
            <person name="Yang Y."/>
            <person name="Xiong J."/>
            <person name="Zhou Z."/>
            <person name="Huo F."/>
            <person name="Miao W."/>
            <person name="Ran C."/>
            <person name="Liu Y."/>
            <person name="Zhang J."/>
            <person name="Feng J."/>
            <person name="Wang M."/>
            <person name="Wang M."/>
            <person name="Wang L."/>
            <person name="Yao B."/>
        </authorList>
    </citation>
    <scope>NUCLEOTIDE SEQUENCE [LARGE SCALE GENOMIC DNA]</scope>
    <source>
        <strain evidence="1">Wuqing</strain>
    </source>
</reference>
<dbReference type="AlphaFoldDB" id="A0A0C2MPE2"/>
<name>A0A0C2MPE2_THEKT</name>
<evidence type="ECO:0000313" key="1">
    <source>
        <dbReference type="EMBL" id="KII63536.1"/>
    </source>
</evidence>
<gene>
    <name evidence="1" type="ORF">RF11_16343</name>
</gene>
<organism evidence="1 2">
    <name type="scientific">Thelohanellus kitauei</name>
    <name type="common">Myxosporean</name>
    <dbReference type="NCBI Taxonomy" id="669202"/>
    <lineage>
        <taxon>Eukaryota</taxon>
        <taxon>Metazoa</taxon>
        <taxon>Cnidaria</taxon>
        <taxon>Myxozoa</taxon>
        <taxon>Myxosporea</taxon>
        <taxon>Bivalvulida</taxon>
        <taxon>Platysporina</taxon>
        <taxon>Myxobolidae</taxon>
        <taxon>Thelohanellus</taxon>
    </lineage>
</organism>
<dbReference type="EMBL" id="JWZT01004658">
    <property type="protein sequence ID" value="KII63536.1"/>
    <property type="molecule type" value="Genomic_DNA"/>
</dbReference>
<accession>A0A0C2MPE2</accession>
<protein>
    <submittedName>
        <fullName evidence="1">Uncharacterized protein</fullName>
    </submittedName>
</protein>
<sequence>MHVSKLTESLKNEFLISHEDLELKHSTTCRDVGALYLRSPKIYIGRRILSISSTMHVSKLTESLKNEFLISHEDLELKHSTTCRDVGALYLRSPKIYIGSNSQQFLWRKLAPLLLSLYRKVFNVIANVENYLSRIQFRHIKLAGII</sequence>
<proteinExistence type="predicted"/>
<evidence type="ECO:0000313" key="2">
    <source>
        <dbReference type="Proteomes" id="UP000031668"/>
    </source>
</evidence>
<comment type="caution">
    <text evidence="1">The sequence shown here is derived from an EMBL/GenBank/DDBJ whole genome shotgun (WGS) entry which is preliminary data.</text>
</comment>